<feature type="transmembrane region" description="Helical" evidence="2">
    <location>
        <begin position="42"/>
        <end position="65"/>
    </location>
</feature>
<name>A0A5C7H0S7_9ROSI</name>
<gene>
    <name evidence="3" type="ORF">EZV62_023108</name>
</gene>
<organism evidence="3 4">
    <name type="scientific">Acer yangbiense</name>
    <dbReference type="NCBI Taxonomy" id="1000413"/>
    <lineage>
        <taxon>Eukaryota</taxon>
        <taxon>Viridiplantae</taxon>
        <taxon>Streptophyta</taxon>
        <taxon>Embryophyta</taxon>
        <taxon>Tracheophyta</taxon>
        <taxon>Spermatophyta</taxon>
        <taxon>Magnoliopsida</taxon>
        <taxon>eudicotyledons</taxon>
        <taxon>Gunneridae</taxon>
        <taxon>Pentapetalae</taxon>
        <taxon>rosids</taxon>
        <taxon>malvids</taxon>
        <taxon>Sapindales</taxon>
        <taxon>Sapindaceae</taxon>
        <taxon>Hippocastanoideae</taxon>
        <taxon>Acereae</taxon>
        <taxon>Acer</taxon>
    </lineage>
</organism>
<dbReference type="InterPro" id="IPR055301">
    <property type="entry name" value="Lea14-like_2"/>
</dbReference>
<evidence type="ECO:0000256" key="1">
    <source>
        <dbReference type="SAM" id="MobiDB-lite"/>
    </source>
</evidence>
<keyword evidence="2" id="KW-0472">Membrane</keyword>
<protein>
    <recommendedName>
        <fullName evidence="5">Late embryogenesis abundant protein LEA-2 subgroup domain-containing protein</fullName>
    </recommendedName>
</protein>
<accession>A0A5C7H0S7</accession>
<proteinExistence type="predicted"/>
<evidence type="ECO:0008006" key="5">
    <source>
        <dbReference type="Google" id="ProtNLM"/>
    </source>
</evidence>
<dbReference type="EMBL" id="VAHF01000011">
    <property type="protein sequence ID" value="TXG50584.1"/>
    <property type="molecule type" value="Genomic_DNA"/>
</dbReference>
<comment type="caution">
    <text evidence="3">The sequence shown here is derived from an EMBL/GenBank/DDBJ whole genome shotgun (WGS) entry which is preliminary data.</text>
</comment>
<keyword evidence="2" id="KW-1133">Transmembrane helix</keyword>
<dbReference type="OrthoDB" id="1894389at2759"/>
<dbReference type="Proteomes" id="UP000323000">
    <property type="component" value="Chromosome 11"/>
</dbReference>
<evidence type="ECO:0000256" key="2">
    <source>
        <dbReference type="SAM" id="Phobius"/>
    </source>
</evidence>
<dbReference type="AlphaFoldDB" id="A0A5C7H0S7"/>
<evidence type="ECO:0000313" key="3">
    <source>
        <dbReference type="EMBL" id="TXG50584.1"/>
    </source>
</evidence>
<reference evidence="4" key="1">
    <citation type="journal article" date="2019" name="Gigascience">
        <title>De novo genome assembly of the endangered Acer yangbiense, a plant species with extremely small populations endemic to Yunnan Province, China.</title>
        <authorList>
            <person name="Yang J."/>
            <person name="Wariss H.M."/>
            <person name="Tao L."/>
            <person name="Zhang R."/>
            <person name="Yun Q."/>
            <person name="Hollingsworth P."/>
            <person name="Dao Z."/>
            <person name="Luo G."/>
            <person name="Guo H."/>
            <person name="Ma Y."/>
            <person name="Sun W."/>
        </authorList>
    </citation>
    <scope>NUCLEOTIDE SEQUENCE [LARGE SCALE GENOMIC DNA]</scope>
    <source>
        <strain evidence="4">cv. Malutang</strain>
    </source>
</reference>
<evidence type="ECO:0000313" key="4">
    <source>
        <dbReference type="Proteomes" id="UP000323000"/>
    </source>
</evidence>
<dbReference type="PANTHER" id="PTHR31852">
    <property type="entry name" value="LATE EMBRYOGENESIS ABUNDANT (LEA) HYDROXYPROLINE-RICH GLYCOPROTEIN FAMILY"/>
    <property type="match status" value="1"/>
</dbReference>
<keyword evidence="2" id="KW-0812">Transmembrane</keyword>
<sequence length="220" mass="24807">MGQQENSPTPLNGHERSHCDDDEETVTALQSTELRRKKNIKCAIKITIFIASQIVSNVVMALTIMKFRNPKLMFGTITVENMVTNTISSSPSFNMKFFAQVRVKNTNFGPYKFENTTVIFTYDGVLVGWGLVPETKVNFRSTKKMNVFVEVNSNNGLLLNNSSSSLGSELNANVLTLHSQARLRGKVELMFVLKKRKYAEMKCTIMFNTSTQTVQDLKCK</sequence>
<feature type="compositionally biased region" description="Polar residues" evidence="1">
    <location>
        <begin position="1"/>
        <end position="10"/>
    </location>
</feature>
<feature type="region of interest" description="Disordered" evidence="1">
    <location>
        <begin position="1"/>
        <end position="24"/>
    </location>
</feature>
<keyword evidence="4" id="KW-1185">Reference proteome</keyword>